<evidence type="ECO:0000313" key="2">
    <source>
        <dbReference type="EMBL" id="KAK0427737.1"/>
    </source>
</evidence>
<sequence length="273" mass="30565">MIEMTLQSLLASLLTMIQGTASVFLTLCCFCFPEQKRHRRECMPLFATSSERQDFLQDRFFEILQKHELSSLFNRHNKATYLTFNRIMEAYRKEHCYDGELSGVHWEVQLSELLQEGGGYRKFERRVNDYGVLASLVVEIVFEVAQQLGCPGMANPHAIPFSALRCLAGMIWIGSSDPNALKLAKYLMMLICHLLAQNSLSLTILVVELMSKNGTNLTTSELTTLTPTTIAPTTVAPTTIASTTVAFAIFTRTTPAPHSLLSSIGYETEHEAM</sequence>
<keyword evidence="1" id="KW-0812">Transmembrane</keyword>
<dbReference type="Proteomes" id="UP001175271">
    <property type="component" value="Unassembled WGS sequence"/>
</dbReference>
<dbReference type="EMBL" id="JAUCMV010000001">
    <property type="protein sequence ID" value="KAK0427737.1"/>
    <property type="molecule type" value="Genomic_DNA"/>
</dbReference>
<evidence type="ECO:0000313" key="3">
    <source>
        <dbReference type="Proteomes" id="UP001175271"/>
    </source>
</evidence>
<organism evidence="2 3">
    <name type="scientific">Steinernema hermaphroditum</name>
    <dbReference type="NCBI Taxonomy" id="289476"/>
    <lineage>
        <taxon>Eukaryota</taxon>
        <taxon>Metazoa</taxon>
        <taxon>Ecdysozoa</taxon>
        <taxon>Nematoda</taxon>
        <taxon>Chromadorea</taxon>
        <taxon>Rhabditida</taxon>
        <taxon>Tylenchina</taxon>
        <taxon>Panagrolaimomorpha</taxon>
        <taxon>Strongyloidoidea</taxon>
        <taxon>Steinernematidae</taxon>
        <taxon>Steinernema</taxon>
    </lineage>
</organism>
<feature type="transmembrane region" description="Helical" evidence="1">
    <location>
        <begin position="186"/>
        <end position="210"/>
    </location>
</feature>
<name>A0AA39IQN5_9BILA</name>
<proteinExistence type="predicted"/>
<accession>A0AA39IQN5</accession>
<dbReference type="AlphaFoldDB" id="A0AA39IQN5"/>
<feature type="transmembrane region" description="Helical" evidence="1">
    <location>
        <begin position="230"/>
        <end position="250"/>
    </location>
</feature>
<comment type="caution">
    <text evidence="2">The sequence shown here is derived from an EMBL/GenBank/DDBJ whole genome shotgun (WGS) entry which is preliminary data.</text>
</comment>
<gene>
    <name evidence="2" type="ORF">QR680_010399</name>
</gene>
<keyword evidence="1" id="KW-0472">Membrane</keyword>
<keyword evidence="3" id="KW-1185">Reference proteome</keyword>
<keyword evidence="1" id="KW-1133">Transmembrane helix</keyword>
<feature type="transmembrane region" description="Helical" evidence="1">
    <location>
        <begin position="6"/>
        <end position="32"/>
    </location>
</feature>
<evidence type="ECO:0000256" key="1">
    <source>
        <dbReference type="SAM" id="Phobius"/>
    </source>
</evidence>
<reference evidence="2" key="1">
    <citation type="submission" date="2023-06" db="EMBL/GenBank/DDBJ databases">
        <title>Genomic analysis of the entomopathogenic nematode Steinernema hermaphroditum.</title>
        <authorList>
            <person name="Schwarz E.M."/>
            <person name="Heppert J.K."/>
            <person name="Baniya A."/>
            <person name="Schwartz H.T."/>
            <person name="Tan C.-H."/>
            <person name="Antoshechkin I."/>
            <person name="Sternberg P.W."/>
            <person name="Goodrich-Blair H."/>
            <person name="Dillman A.R."/>
        </authorList>
    </citation>
    <scope>NUCLEOTIDE SEQUENCE</scope>
    <source>
        <strain evidence="2">PS9179</strain>
        <tissue evidence="2">Whole animal</tissue>
    </source>
</reference>
<protein>
    <submittedName>
        <fullName evidence="2">Uncharacterized protein</fullName>
    </submittedName>
</protein>